<keyword evidence="1" id="KW-0472">Membrane</keyword>
<dbReference type="EMBL" id="CM029048">
    <property type="protein sequence ID" value="KAG2578659.1"/>
    <property type="molecule type" value="Genomic_DNA"/>
</dbReference>
<protein>
    <submittedName>
        <fullName evidence="2">Uncharacterized protein</fullName>
    </submittedName>
</protein>
<organism evidence="2 3">
    <name type="scientific">Panicum virgatum</name>
    <name type="common">Blackwell switchgrass</name>
    <dbReference type="NCBI Taxonomy" id="38727"/>
    <lineage>
        <taxon>Eukaryota</taxon>
        <taxon>Viridiplantae</taxon>
        <taxon>Streptophyta</taxon>
        <taxon>Embryophyta</taxon>
        <taxon>Tracheophyta</taxon>
        <taxon>Spermatophyta</taxon>
        <taxon>Magnoliopsida</taxon>
        <taxon>Liliopsida</taxon>
        <taxon>Poales</taxon>
        <taxon>Poaceae</taxon>
        <taxon>PACMAD clade</taxon>
        <taxon>Panicoideae</taxon>
        <taxon>Panicodae</taxon>
        <taxon>Paniceae</taxon>
        <taxon>Panicinae</taxon>
        <taxon>Panicum</taxon>
        <taxon>Panicum sect. Hiantes</taxon>
    </lineage>
</organism>
<comment type="caution">
    <text evidence="2">The sequence shown here is derived from an EMBL/GenBank/DDBJ whole genome shotgun (WGS) entry which is preliminary data.</text>
</comment>
<name>A0A8T0R0J6_PANVG</name>
<sequence>MQVGVLCVCHGHMRCVRVLGGVHCLLRALSQSVRCLVCCAGNRCWREFVRQERHDLLERAVPVWSSAYGARDAAGPSGSWRETGVSGVCALVLPVSIYSCMLSVCQRKAIEKNGSVWALPGVCAPLLCSSLFFVCFF</sequence>
<proteinExistence type="predicted"/>
<feature type="transmembrane region" description="Helical" evidence="1">
    <location>
        <begin position="116"/>
        <end position="134"/>
    </location>
</feature>
<keyword evidence="1" id="KW-0812">Transmembrane</keyword>
<evidence type="ECO:0000256" key="1">
    <source>
        <dbReference type="SAM" id="Phobius"/>
    </source>
</evidence>
<gene>
    <name evidence="2" type="ORF">PVAP13_6NG131900</name>
</gene>
<keyword evidence="3" id="KW-1185">Reference proteome</keyword>
<reference evidence="2" key="1">
    <citation type="submission" date="2020-05" db="EMBL/GenBank/DDBJ databases">
        <title>WGS assembly of Panicum virgatum.</title>
        <authorList>
            <person name="Lovell J.T."/>
            <person name="Jenkins J."/>
            <person name="Shu S."/>
            <person name="Juenger T.E."/>
            <person name="Schmutz J."/>
        </authorList>
    </citation>
    <scope>NUCLEOTIDE SEQUENCE</scope>
    <source>
        <strain evidence="2">AP13</strain>
    </source>
</reference>
<accession>A0A8T0R0J6</accession>
<evidence type="ECO:0000313" key="2">
    <source>
        <dbReference type="EMBL" id="KAG2578659.1"/>
    </source>
</evidence>
<keyword evidence="1" id="KW-1133">Transmembrane helix</keyword>
<evidence type="ECO:0000313" key="3">
    <source>
        <dbReference type="Proteomes" id="UP000823388"/>
    </source>
</evidence>
<dbReference type="AlphaFoldDB" id="A0A8T0R0J6"/>
<dbReference type="Proteomes" id="UP000823388">
    <property type="component" value="Chromosome 6N"/>
</dbReference>